<keyword evidence="5" id="KW-1185">Reference proteome</keyword>
<evidence type="ECO:0000259" key="3">
    <source>
        <dbReference type="PROSITE" id="PS51186"/>
    </source>
</evidence>
<dbReference type="Pfam" id="PF00583">
    <property type="entry name" value="Acetyltransf_1"/>
    <property type="match status" value="1"/>
</dbReference>
<accession>A0A562L205</accession>
<keyword evidence="1 4" id="KW-0808">Transferase</keyword>
<dbReference type="NCBIfam" id="NF040501">
    <property type="entry name" value="resist_ArsN2"/>
    <property type="match status" value="1"/>
</dbReference>
<evidence type="ECO:0000256" key="2">
    <source>
        <dbReference type="ARBA" id="ARBA00023315"/>
    </source>
</evidence>
<dbReference type="InterPro" id="IPR000182">
    <property type="entry name" value="GNAT_dom"/>
</dbReference>
<dbReference type="SUPFAM" id="SSF55729">
    <property type="entry name" value="Acyl-CoA N-acyltransferases (Nat)"/>
    <property type="match status" value="1"/>
</dbReference>
<sequence>MYRIHPIDFDESVARLLRANSLPTADLDQARARFLGAIDGGRLLGCVAIEDCGDAALLRSLAVDAEARGGGLGTALVAVAEQRARELGHAALYLLTTDASEFFIGHGYAAAERGNAPRGVASTAQFSGLCPASSHFMWKPLQGLMTGIVP</sequence>
<evidence type="ECO:0000313" key="4">
    <source>
        <dbReference type="EMBL" id="TWI01665.1"/>
    </source>
</evidence>
<reference evidence="4 5" key="1">
    <citation type="journal article" date="2015" name="Stand. Genomic Sci.">
        <title>Genomic Encyclopedia of Bacterial and Archaeal Type Strains, Phase III: the genomes of soil and plant-associated and newly described type strains.</title>
        <authorList>
            <person name="Whitman W.B."/>
            <person name="Woyke T."/>
            <person name="Klenk H.P."/>
            <person name="Zhou Y."/>
            <person name="Lilburn T.G."/>
            <person name="Beck B.J."/>
            <person name="De Vos P."/>
            <person name="Vandamme P."/>
            <person name="Eisen J.A."/>
            <person name="Garrity G."/>
            <person name="Hugenholtz P."/>
            <person name="Kyrpides N.C."/>
        </authorList>
    </citation>
    <scope>NUCLEOTIDE SEQUENCE [LARGE SCALE GENOMIC DNA]</scope>
    <source>
        <strain evidence="4 5">CGMCC 1.10821</strain>
    </source>
</reference>
<dbReference type="OrthoDB" id="5197788at2"/>
<protein>
    <submittedName>
        <fullName evidence="4">Amino-acid N-acetyltransferase</fullName>
    </submittedName>
</protein>
<dbReference type="InterPro" id="IPR050832">
    <property type="entry name" value="Bact_Acetyltransf"/>
</dbReference>
<dbReference type="InterPro" id="IPR016181">
    <property type="entry name" value="Acyl_CoA_acyltransferase"/>
</dbReference>
<dbReference type="EMBL" id="VLKN01000005">
    <property type="protein sequence ID" value="TWI01665.1"/>
    <property type="molecule type" value="Genomic_DNA"/>
</dbReference>
<name>A0A562L205_9GAMM</name>
<dbReference type="Gene3D" id="3.40.630.30">
    <property type="match status" value="1"/>
</dbReference>
<dbReference type="CDD" id="cd04301">
    <property type="entry name" value="NAT_SF"/>
    <property type="match status" value="1"/>
</dbReference>
<dbReference type="GO" id="GO:0016747">
    <property type="term" value="F:acyltransferase activity, transferring groups other than amino-acyl groups"/>
    <property type="evidence" value="ECO:0007669"/>
    <property type="project" value="InterPro"/>
</dbReference>
<feature type="domain" description="N-acetyltransferase" evidence="3">
    <location>
        <begin position="1"/>
        <end position="142"/>
    </location>
</feature>
<dbReference type="AlphaFoldDB" id="A0A562L205"/>
<dbReference type="PROSITE" id="PS51186">
    <property type="entry name" value="GNAT"/>
    <property type="match status" value="1"/>
</dbReference>
<evidence type="ECO:0000256" key="1">
    <source>
        <dbReference type="ARBA" id="ARBA00022679"/>
    </source>
</evidence>
<keyword evidence="2" id="KW-0012">Acyltransferase</keyword>
<dbReference type="PANTHER" id="PTHR43877">
    <property type="entry name" value="AMINOALKYLPHOSPHONATE N-ACETYLTRANSFERASE-RELATED-RELATED"/>
    <property type="match status" value="1"/>
</dbReference>
<comment type="caution">
    <text evidence="4">The sequence shown here is derived from an EMBL/GenBank/DDBJ whole genome shotgun (WGS) entry which is preliminary data.</text>
</comment>
<gene>
    <name evidence="4" type="ORF">IP90_02224</name>
</gene>
<proteinExistence type="predicted"/>
<dbReference type="RefSeq" id="WP_158635332.1">
    <property type="nucleotide sequence ID" value="NZ_VLKN01000005.1"/>
</dbReference>
<dbReference type="Proteomes" id="UP000315167">
    <property type="component" value="Unassembled WGS sequence"/>
</dbReference>
<evidence type="ECO:0000313" key="5">
    <source>
        <dbReference type="Proteomes" id="UP000315167"/>
    </source>
</evidence>
<organism evidence="4 5">
    <name type="scientific">Luteimonas cucumeris</name>
    <dbReference type="NCBI Taxonomy" id="985012"/>
    <lineage>
        <taxon>Bacteria</taxon>
        <taxon>Pseudomonadati</taxon>
        <taxon>Pseudomonadota</taxon>
        <taxon>Gammaproteobacteria</taxon>
        <taxon>Lysobacterales</taxon>
        <taxon>Lysobacteraceae</taxon>
        <taxon>Luteimonas</taxon>
    </lineage>
</organism>